<evidence type="ECO:0000313" key="5">
    <source>
        <dbReference type="Proteomes" id="UP000248616"/>
    </source>
</evidence>
<dbReference type="InterPro" id="IPR050595">
    <property type="entry name" value="Bact_response_regulator"/>
</dbReference>
<dbReference type="Proteomes" id="UP000248616">
    <property type="component" value="Unassembled WGS sequence"/>
</dbReference>
<dbReference type="InterPro" id="IPR001789">
    <property type="entry name" value="Sig_transdc_resp-reg_receiver"/>
</dbReference>
<keyword evidence="1 2" id="KW-0597">Phosphoprotein</keyword>
<name>A0A2W7BUJ4_9HYPH</name>
<dbReference type="PANTHER" id="PTHR44591:SF25">
    <property type="entry name" value="CHEMOTAXIS TWO-COMPONENT RESPONSE REGULATOR"/>
    <property type="match status" value="1"/>
</dbReference>
<dbReference type="Pfam" id="PF00072">
    <property type="entry name" value="Response_reg"/>
    <property type="match status" value="1"/>
</dbReference>
<dbReference type="GO" id="GO:0000160">
    <property type="term" value="P:phosphorelay signal transduction system"/>
    <property type="evidence" value="ECO:0007669"/>
    <property type="project" value="InterPro"/>
</dbReference>
<dbReference type="SMART" id="SM00448">
    <property type="entry name" value="REC"/>
    <property type="match status" value="1"/>
</dbReference>
<dbReference type="PROSITE" id="PS50110">
    <property type="entry name" value="RESPONSE_REGULATORY"/>
    <property type="match status" value="1"/>
</dbReference>
<evidence type="ECO:0000256" key="1">
    <source>
        <dbReference type="ARBA" id="ARBA00022553"/>
    </source>
</evidence>
<protein>
    <submittedName>
        <fullName evidence="4">Response regulator</fullName>
    </submittedName>
</protein>
<dbReference type="EMBL" id="MZXV01000070">
    <property type="protein sequence ID" value="PZV34550.1"/>
    <property type="molecule type" value="Genomic_DNA"/>
</dbReference>
<organism evidence="4 5">
    <name type="scientific">Mesorhizobium kowhaii</name>
    <dbReference type="NCBI Taxonomy" id="1300272"/>
    <lineage>
        <taxon>Bacteria</taxon>
        <taxon>Pseudomonadati</taxon>
        <taxon>Pseudomonadota</taxon>
        <taxon>Alphaproteobacteria</taxon>
        <taxon>Hyphomicrobiales</taxon>
        <taxon>Phyllobacteriaceae</taxon>
        <taxon>Mesorhizobium</taxon>
    </lineage>
</organism>
<keyword evidence="5" id="KW-1185">Reference proteome</keyword>
<reference evidence="5" key="1">
    <citation type="submission" date="2017-03" db="EMBL/GenBank/DDBJ databases">
        <authorList>
            <person name="Safronova V.I."/>
            <person name="Sazanova A.L."/>
            <person name="Chirak E.R."/>
        </authorList>
    </citation>
    <scope>NUCLEOTIDE SEQUENCE [LARGE SCALE GENOMIC DNA]</scope>
    <source>
        <strain evidence="5">Ach-343</strain>
    </source>
</reference>
<dbReference type="RefSeq" id="WP_111547867.1">
    <property type="nucleotide sequence ID" value="NZ_MZXV01000070.1"/>
</dbReference>
<dbReference type="AlphaFoldDB" id="A0A2W7BUJ4"/>
<dbReference type="Gene3D" id="3.40.50.2300">
    <property type="match status" value="1"/>
</dbReference>
<feature type="domain" description="Response regulatory" evidence="3">
    <location>
        <begin position="8"/>
        <end position="122"/>
    </location>
</feature>
<proteinExistence type="predicted"/>
<evidence type="ECO:0000256" key="2">
    <source>
        <dbReference type="PROSITE-ProRule" id="PRU00169"/>
    </source>
</evidence>
<sequence>MSEQATPLISIVDDDVSVREATEALMRSLGFRAQSFPSASAFLSSSAIKNTSCLIADINMPKITGVELYRRLVGSGYAIPTILITAYPDDETRVRSLADGVVCYLTKPFDDEVLLGCLRVALGTAEEEQHD</sequence>
<gene>
    <name evidence="4" type="ORF">B5V02_30975</name>
</gene>
<dbReference type="PANTHER" id="PTHR44591">
    <property type="entry name" value="STRESS RESPONSE REGULATOR PROTEIN 1"/>
    <property type="match status" value="1"/>
</dbReference>
<evidence type="ECO:0000313" key="4">
    <source>
        <dbReference type="EMBL" id="PZV34550.1"/>
    </source>
</evidence>
<accession>A0A2W7BUJ4</accession>
<comment type="caution">
    <text evidence="4">The sequence shown here is derived from an EMBL/GenBank/DDBJ whole genome shotgun (WGS) entry which is preliminary data.</text>
</comment>
<dbReference type="InterPro" id="IPR011006">
    <property type="entry name" value="CheY-like_superfamily"/>
</dbReference>
<feature type="modified residue" description="4-aspartylphosphate" evidence="2">
    <location>
        <position position="57"/>
    </location>
</feature>
<dbReference type="SUPFAM" id="SSF52172">
    <property type="entry name" value="CheY-like"/>
    <property type="match status" value="1"/>
</dbReference>
<evidence type="ECO:0000259" key="3">
    <source>
        <dbReference type="PROSITE" id="PS50110"/>
    </source>
</evidence>
<dbReference type="OrthoDB" id="9782655at2"/>